<gene>
    <name evidence="2" type="ORF">LOCC1_G001166</name>
</gene>
<name>A0A8H8S6T8_9HELO</name>
<comment type="caution">
    <text evidence="2">The sequence shown here is derived from an EMBL/GenBank/DDBJ whole genome shotgun (WGS) entry which is preliminary data.</text>
</comment>
<evidence type="ECO:0000256" key="1">
    <source>
        <dbReference type="SAM" id="MobiDB-lite"/>
    </source>
</evidence>
<reference evidence="2 3" key="1">
    <citation type="submission" date="2018-05" db="EMBL/GenBank/DDBJ databases">
        <title>Genome sequencing and assembly of the regulated plant pathogen Lachnellula willkommii and related sister species for the development of diagnostic species identification markers.</title>
        <authorList>
            <person name="Giroux E."/>
            <person name="Bilodeau G."/>
        </authorList>
    </citation>
    <scope>NUCLEOTIDE SEQUENCE [LARGE SCALE GENOMIC DNA]</scope>
    <source>
        <strain evidence="2 3">CBS 160.35</strain>
    </source>
</reference>
<proteinExistence type="predicted"/>
<organism evidence="2 3">
    <name type="scientific">Lachnellula occidentalis</name>
    <dbReference type="NCBI Taxonomy" id="215460"/>
    <lineage>
        <taxon>Eukaryota</taxon>
        <taxon>Fungi</taxon>
        <taxon>Dikarya</taxon>
        <taxon>Ascomycota</taxon>
        <taxon>Pezizomycotina</taxon>
        <taxon>Leotiomycetes</taxon>
        <taxon>Helotiales</taxon>
        <taxon>Lachnaceae</taxon>
        <taxon>Lachnellula</taxon>
    </lineage>
</organism>
<keyword evidence="3" id="KW-1185">Reference proteome</keyword>
<evidence type="ECO:0000313" key="2">
    <source>
        <dbReference type="EMBL" id="TVY48107.1"/>
    </source>
</evidence>
<feature type="region of interest" description="Disordered" evidence="1">
    <location>
        <begin position="1"/>
        <end position="31"/>
    </location>
</feature>
<dbReference type="Proteomes" id="UP000443090">
    <property type="component" value="Unassembled WGS sequence"/>
</dbReference>
<evidence type="ECO:0000313" key="3">
    <source>
        <dbReference type="Proteomes" id="UP000443090"/>
    </source>
</evidence>
<dbReference type="AlphaFoldDB" id="A0A8H8S6T8"/>
<protein>
    <submittedName>
        <fullName evidence="2">Uncharacterized protein</fullName>
    </submittedName>
</protein>
<dbReference type="OrthoDB" id="5225441at2759"/>
<sequence length="285" mass="31175">MSVFSKISLSRKAAKEHKAKVAEKEPDPDVKVPYKHVPTHAAVDALNGAPSTWRVDDRSKIKEHHKRRSEMTTSRTTSALSIATTSYLNSAAGPALEIHLCHGIAVTTLTTRHGLIEAAIVILHMNLSKRNTSHLEVIHITILALDPVLDLPLWLRTCTAKRAADVTPALSSGNSDTSDSSDNLEISVAPNQNYHIPQRPVSIRVGSHHQSANRMSLPQGTVFPDKDIFSRLHTSTTRKLGEAPLYDSPPVLRKAPTPTVNAVEQTSKKSRWSLLGKKRNANTVA</sequence>
<feature type="compositionally biased region" description="Basic and acidic residues" evidence="1">
    <location>
        <begin position="19"/>
        <end position="31"/>
    </location>
</feature>
<dbReference type="EMBL" id="QGMI01000059">
    <property type="protein sequence ID" value="TVY48107.1"/>
    <property type="molecule type" value="Genomic_DNA"/>
</dbReference>
<accession>A0A8H8S6T8</accession>